<dbReference type="InterPro" id="IPR000522">
    <property type="entry name" value="ABC_transptr_permease_BtuC"/>
</dbReference>
<evidence type="ECO:0000313" key="10">
    <source>
        <dbReference type="Proteomes" id="UP000630142"/>
    </source>
</evidence>
<dbReference type="InterPro" id="IPR037294">
    <property type="entry name" value="ABC_BtuC-like"/>
</dbReference>
<keyword evidence="6 8" id="KW-1133">Transmembrane helix</keyword>
<dbReference type="EMBL" id="BMZQ01000005">
    <property type="protein sequence ID" value="GHD23341.1"/>
    <property type="molecule type" value="Genomic_DNA"/>
</dbReference>
<organism evidence="9 10">
    <name type="scientific">Tianweitania populi</name>
    <dbReference type="NCBI Taxonomy" id="1607949"/>
    <lineage>
        <taxon>Bacteria</taxon>
        <taxon>Pseudomonadati</taxon>
        <taxon>Pseudomonadota</taxon>
        <taxon>Alphaproteobacteria</taxon>
        <taxon>Hyphomicrobiales</taxon>
        <taxon>Phyllobacteriaceae</taxon>
        <taxon>Tianweitania</taxon>
    </lineage>
</organism>
<dbReference type="Proteomes" id="UP000630142">
    <property type="component" value="Unassembled WGS sequence"/>
</dbReference>
<dbReference type="PANTHER" id="PTHR30472:SF37">
    <property type="entry name" value="FE(3+) DICITRATE TRANSPORT SYSTEM PERMEASE PROTEIN FECD-RELATED"/>
    <property type="match status" value="1"/>
</dbReference>
<gene>
    <name evidence="9" type="ORF">GCM10016234_38640</name>
</gene>
<feature type="transmembrane region" description="Helical" evidence="8">
    <location>
        <begin position="290"/>
        <end position="309"/>
    </location>
</feature>
<keyword evidence="10" id="KW-1185">Reference proteome</keyword>
<feature type="transmembrane region" description="Helical" evidence="8">
    <location>
        <begin position="105"/>
        <end position="122"/>
    </location>
</feature>
<dbReference type="GO" id="GO:0033214">
    <property type="term" value="P:siderophore-iron import into cell"/>
    <property type="evidence" value="ECO:0007669"/>
    <property type="project" value="TreeGrafter"/>
</dbReference>
<accession>A0A8J3E0J8</accession>
<evidence type="ECO:0000256" key="3">
    <source>
        <dbReference type="ARBA" id="ARBA00022448"/>
    </source>
</evidence>
<feature type="transmembrane region" description="Helical" evidence="8">
    <location>
        <begin position="434"/>
        <end position="453"/>
    </location>
</feature>
<name>A0A8J3E0J8_9HYPH</name>
<dbReference type="RefSeq" id="WP_244641596.1">
    <property type="nucleotide sequence ID" value="NZ_BMZQ01000005.1"/>
</dbReference>
<dbReference type="AlphaFoldDB" id="A0A8J3E0J8"/>
<feature type="transmembrane region" description="Helical" evidence="8">
    <location>
        <begin position="618"/>
        <end position="638"/>
    </location>
</feature>
<reference evidence="9" key="1">
    <citation type="journal article" date="2014" name="Int. J. Syst. Evol. Microbiol.">
        <title>Complete genome sequence of Corynebacterium casei LMG S-19264T (=DSM 44701T), isolated from a smear-ripened cheese.</title>
        <authorList>
            <consortium name="US DOE Joint Genome Institute (JGI-PGF)"/>
            <person name="Walter F."/>
            <person name="Albersmeier A."/>
            <person name="Kalinowski J."/>
            <person name="Ruckert C."/>
        </authorList>
    </citation>
    <scope>NUCLEOTIDE SEQUENCE</scope>
    <source>
        <strain evidence="9">KCTC 42249</strain>
    </source>
</reference>
<evidence type="ECO:0000256" key="8">
    <source>
        <dbReference type="SAM" id="Phobius"/>
    </source>
</evidence>
<evidence type="ECO:0000256" key="1">
    <source>
        <dbReference type="ARBA" id="ARBA00004651"/>
    </source>
</evidence>
<dbReference type="Pfam" id="PF01032">
    <property type="entry name" value="FecCD"/>
    <property type="match status" value="2"/>
</dbReference>
<sequence length="641" mass="65745">MPATLLFVVLGVLAALLFGLQIVHDWPSPGDQLGGIILHYSTLPRGTVALLAGAALGLAGALMQRVLRNPIADPSTLGVVSGAQLAMSGALLYAPSLMAVAREGVAFVGGAFALFLVVALSWRRALDPITVVLSGMLISLIAVAFSSTLILANGEYMMSMFIWGGGSLEQQSWAPTTSLAIRLTLAAFVAVLLIRPLELLALDDANARALGLGVTGTRLAVLTLSVFLAASVTAEVGVIGFIGLAAPNLARMAGARGLRQILVVSPIAGALILLLTDGLVRLISLGISETVPTGAATALLGGPLLLWLLPRLGGSLRSTQQSVALATRVASWRLVLPGLLLLVLGVCALFIGKNGEGWAIATGQLFDLVAPWRAPRFIAAASAGAMLAATGVLMQRVTGNAMASPEVLGISSGAGVGFAAVLVFWPAASRVAELGGAAAGSVIAILLVIAISARHRFAAERFLLSGIAVGSLAGALVTVVMARGGPESMRLLNWLSGSTSRVAPEDAMMALAAAALFIAPLPLLARWLQVLPLGLPFAQSVGLKRSLAASILVLIAALLSAASTLFVGPLSFVGLMAPHMARLAGFARPIPQLAGAVLIGASLMVLADWMARTLAFPYQLPIGLVAAMVGGPYLIWLLNRR</sequence>
<feature type="transmembrane region" description="Helical" evidence="8">
    <location>
        <begin position="129"/>
        <end position="152"/>
    </location>
</feature>
<feature type="transmembrane region" description="Helical" evidence="8">
    <location>
        <begin position="209"/>
        <end position="230"/>
    </location>
</feature>
<feature type="transmembrane region" description="Helical" evidence="8">
    <location>
        <begin position="546"/>
        <end position="570"/>
    </location>
</feature>
<evidence type="ECO:0000256" key="6">
    <source>
        <dbReference type="ARBA" id="ARBA00022989"/>
    </source>
</evidence>
<feature type="transmembrane region" description="Helical" evidence="8">
    <location>
        <begin position="407"/>
        <end position="428"/>
    </location>
</feature>
<dbReference type="Gene3D" id="1.10.3470.10">
    <property type="entry name" value="ABC transporter involved in vitamin B12 uptake, BtuC"/>
    <property type="match status" value="2"/>
</dbReference>
<evidence type="ECO:0000256" key="2">
    <source>
        <dbReference type="ARBA" id="ARBA00007935"/>
    </source>
</evidence>
<dbReference type="NCBIfam" id="NF007866">
    <property type="entry name" value="PRK10577.1-2"/>
    <property type="match status" value="1"/>
</dbReference>
<feature type="transmembrane region" description="Helical" evidence="8">
    <location>
        <begin position="462"/>
        <end position="482"/>
    </location>
</feature>
<evidence type="ECO:0000256" key="4">
    <source>
        <dbReference type="ARBA" id="ARBA00022475"/>
    </source>
</evidence>
<feature type="transmembrane region" description="Helical" evidence="8">
    <location>
        <begin position="75"/>
        <end position="93"/>
    </location>
</feature>
<comment type="similarity">
    <text evidence="2">Belongs to the binding-protein-dependent transport system permease family. FecCD subfamily.</text>
</comment>
<feature type="transmembrane region" description="Helical" evidence="8">
    <location>
        <begin position="330"/>
        <end position="351"/>
    </location>
</feature>
<keyword evidence="7 8" id="KW-0472">Membrane</keyword>
<comment type="subcellular location">
    <subcellularLocation>
        <location evidence="1">Cell membrane</location>
        <topology evidence="1">Multi-pass membrane protein</topology>
    </subcellularLocation>
</comment>
<keyword evidence="3" id="KW-0813">Transport</keyword>
<comment type="caution">
    <text evidence="9">The sequence shown here is derived from an EMBL/GenBank/DDBJ whole genome shotgun (WGS) entry which is preliminary data.</text>
</comment>
<evidence type="ECO:0000313" key="9">
    <source>
        <dbReference type="EMBL" id="GHD23341.1"/>
    </source>
</evidence>
<dbReference type="GO" id="GO:0022857">
    <property type="term" value="F:transmembrane transporter activity"/>
    <property type="evidence" value="ECO:0007669"/>
    <property type="project" value="InterPro"/>
</dbReference>
<proteinExistence type="inferred from homology"/>
<protein>
    <submittedName>
        <fullName evidence="9">Fe3+-hydroxamate ABC transporter permease FhuB</fullName>
    </submittedName>
</protein>
<feature type="transmembrane region" description="Helical" evidence="8">
    <location>
        <begin position="507"/>
        <end position="525"/>
    </location>
</feature>
<feature type="transmembrane region" description="Helical" evidence="8">
    <location>
        <begin position="43"/>
        <end position="63"/>
    </location>
</feature>
<dbReference type="PANTHER" id="PTHR30472">
    <property type="entry name" value="FERRIC ENTEROBACTIN TRANSPORT SYSTEM PERMEASE PROTEIN"/>
    <property type="match status" value="1"/>
</dbReference>
<reference evidence="9" key="2">
    <citation type="submission" date="2020-09" db="EMBL/GenBank/DDBJ databases">
        <authorList>
            <person name="Sun Q."/>
            <person name="Kim S."/>
        </authorList>
    </citation>
    <scope>NUCLEOTIDE SEQUENCE</scope>
    <source>
        <strain evidence="9">KCTC 42249</strain>
    </source>
</reference>
<keyword evidence="4" id="KW-1003">Cell membrane</keyword>
<feature type="transmembrane region" description="Helical" evidence="8">
    <location>
        <begin position="261"/>
        <end position="284"/>
    </location>
</feature>
<keyword evidence="5 8" id="KW-0812">Transmembrane</keyword>
<dbReference type="SUPFAM" id="SSF81345">
    <property type="entry name" value="ABC transporter involved in vitamin B12 uptake, BtuC"/>
    <property type="match status" value="2"/>
</dbReference>
<feature type="transmembrane region" description="Helical" evidence="8">
    <location>
        <begin position="590"/>
        <end position="611"/>
    </location>
</feature>
<feature type="transmembrane region" description="Helical" evidence="8">
    <location>
        <begin position="377"/>
        <end position="395"/>
    </location>
</feature>
<evidence type="ECO:0000256" key="7">
    <source>
        <dbReference type="ARBA" id="ARBA00023136"/>
    </source>
</evidence>
<evidence type="ECO:0000256" key="5">
    <source>
        <dbReference type="ARBA" id="ARBA00022692"/>
    </source>
</evidence>
<dbReference type="CDD" id="cd06550">
    <property type="entry name" value="TM_ABC_iron-siderophores_like"/>
    <property type="match status" value="2"/>
</dbReference>
<dbReference type="GO" id="GO:0005886">
    <property type="term" value="C:plasma membrane"/>
    <property type="evidence" value="ECO:0007669"/>
    <property type="project" value="UniProtKB-SubCell"/>
</dbReference>